<accession>A0A6I9T7J5</accession>
<dbReference type="Pfam" id="PF10551">
    <property type="entry name" value="MULE"/>
    <property type="match status" value="1"/>
</dbReference>
<organism evidence="3 4">
    <name type="scientific">Sesamum indicum</name>
    <name type="common">Oriental sesame</name>
    <name type="synonym">Sesamum orientale</name>
    <dbReference type="NCBI Taxonomy" id="4182"/>
    <lineage>
        <taxon>Eukaryota</taxon>
        <taxon>Viridiplantae</taxon>
        <taxon>Streptophyta</taxon>
        <taxon>Embryophyta</taxon>
        <taxon>Tracheophyta</taxon>
        <taxon>Spermatophyta</taxon>
        <taxon>Magnoliopsida</taxon>
        <taxon>eudicotyledons</taxon>
        <taxon>Gunneridae</taxon>
        <taxon>Pentapetalae</taxon>
        <taxon>asterids</taxon>
        <taxon>lamiids</taxon>
        <taxon>Lamiales</taxon>
        <taxon>Pedaliaceae</taxon>
        <taxon>Sesamum</taxon>
    </lineage>
</organism>
<evidence type="ECO:0000259" key="1">
    <source>
        <dbReference type="Pfam" id="PF03108"/>
    </source>
</evidence>
<gene>
    <name evidence="4" type="primary">LOC105162779</name>
</gene>
<sequence length="276" mass="31929">MKNVNLVVGLKFRNAAQFRVALRDWCIRHWVDIEFLRNEAARVTAKCKVEGCECRIHTSPIQGGSIFQIKTIKGKHTFVKTYENRLANASYLAKRIENAIRDNPTIPVQQLKNRILSICNVDVSRFMVMRAKKEALERIRGDDRKQYKLLWDYCETVRNCNPGSKRILKKPENSDPLIFDRMYFSLHALKKRFMEGCRPIIGLDGCFLKTVYGGQLLVAMGRDENNNMFPITMVVTQVENKDTWDWFVSELLDEIGGMGTTKYSFISDTHKGLLRP</sequence>
<dbReference type="InterPro" id="IPR018289">
    <property type="entry name" value="MULE_transposase_dom"/>
</dbReference>
<dbReference type="Pfam" id="PF03108">
    <property type="entry name" value="DBD_Tnp_Mut"/>
    <property type="match status" value="1"/>
</dbReference>
<dbReference type="GeneID" id="105162779"/>
<evidence type="ECO:0000259" key="2">
    <source>
        <dbReference type="Pfam" id="PF10551"/>
    </source>
</evidence>
<feature type="domain" description="MULE transposase" evidence="2">
    <location>
        <begin position="201"/>
        <end position="273"/>
    </location>
</feature>
<evidence type="ECO:0000313" key="3">
    <source>
        <dbReference type="Proteomes" id="UP000504604"/>
    </source>
</evidence>
<dbReference type="InParanoid" id="A0A6I9T7J5"/>
<feature type="domain" description="Transposase MuDR plant" evidence="1">
    <location>
        <begin position="3"/>
        <end position="69"/>
    </location>
</feature>
<evidence type="ECO:0000313" key="4">
    <source>
        <dbReference type="RefSeq" id="XP_011079201.1"/>
    </source>
</evidence>
<protein>
    <submittedName>
        <fullName evidence="4">Uncharacterized protein LOC105162779</fullName>
    </submittedName>
</protein>
<dbReference type="RefSeq" id="XP_011079201.1">
    <property type="nucleotide sequence ID" value="XM_011080899.1"/>
</dbReference>
<dbReference type="Proteomes" id="UP000504604">
    <property type="component" value="Linkage group LG5"/>
</dbReference>
<dbReference type="PANTHER" id="PTHR31973">
    <property type="entry name" value="POLYPROTEIN, PUTATIVE-RELATED"/>
    <property type="match status" value="1"/>
</dbReference>
<proteinExistence type="predicted"/>
<dbReference type="KEGG" id="sind:105162779"/>
<dbReference type="PANTHER" id="PTHR31973:SF187">
    <property type="entry name" value="MUTATOR TRANSPOSASE MUDRA PROTEIN"/>
    <property type="match status" value="1"/>
</dbReference>
<dbReference type="OrthoDB" id="910342at2759"/>
<reference evidence="4" key="1">
    <citation type="submission" date="2025-08" db="UniProtKB">
        <authorList>
            <consortium name="RefSeq"/>
        </authorList>
    </citation>
    <scope>IDENTIFICATION</scope>
</reference>
<dbReference type="AlphaFoldDB" id="A0A6I9T7J5"/>
<keyword evidence="3" id="KW-1185">Reference proteome</keyword>
<name>A0A6I9T7J5_SESIN</name>
<dbReference type="InterPro" id="IPR004332">
    <property type="entry name" value="Transposase_MuDR"/>
</dbReference>